<evidence type="ECO:0000313" key="5">
    <source>
        <dbReference type="Proteomes" id="UP000321436"/>
    </source>
</evidence>
<feature type="transmembrane region" description="Helical" evidence="1">
    <location>
        <begin position="89"/>
        <end position="107"/>
    </location>
</feature>
<dbReference type="Pfam" id="PF16344">
    <property type="entry name" value="FecR_C"/>
    <property type="match status" value="1"/>
</dbReference>
<dbReference type="InterPro" id="IPR032508">
    <property type="entry name" value="FecR_C"/>
</dbReference>
<dbReference type="InterPro" id="IPR012373">
    <property type="entry name" value="Ferrdict_sens_TM"/>
</dbReference>
<reference evidence="4 5" key="1">
    <citation type="submission" date="2019-07" db="EMBL/GenBank/DDBJ databases">
        <title>Whole genome shotgun sequence of Chitinophaga cymbidii NBRC 109752.</title>
        <authorList>
            <person name="Hosoyama A."/>
            <person name="Uohara A."/>
            <person name="Ohji S."/>
            <person name="Ichikawa N."/>
        </authorList>
    </citation>
    <scope>NUCLEOTIDE SEQUENCE [LARGE SCALE GENOMIC DNA]</scope>
    <source>
        <strain evidence="4 5">NBRC 109752</strain>
    </source>
</reference>
<dbReference type="AlphaFoldDB" id="A0A512RKB0"/>
<comment type="caution">
    <text evidence="4">The sequence shown here is derived from an EMBL/GenBank/DDBJ whole genome shotgun (WGS) entry which is preliminary data.</text>
</comment>
<keyword evidence="1" id="KW-0812">Transmembrane</keyword>
<dbReference type="Gene3D" id="2.60.120.1440">
    <property type="match status" value="1"/>
</dbReference>
<keyword evidence="1" id="KW-1133">Transmembrane helix</keyword>
<gene>
    <name evidence="4" type="ORF">CCY01nite_23720</name>
</gene>
<name>A0A512RKB0_9BACT</name>
<proteinExistence type="predicted"/>
<protein>
    <submittedName>
        <fullName evidence="4">Iron dicitrate transporter FecR</fullName>
    </submittedName>
</protein>
<feature type="domain" description="FecR protein" evidence="2">
    <location>
        <begin position="181"/>
        <end position="277"/>
    </location>
</feature>
<dbReference type="Gene3D" id="3.55.50.30">
    <property type="match status" value="1"/>
</dbReference>
<dbReference type="EMBL" id="BKAU01000002">
    <property type="protein sequence ID" value="GEP96112.1"/>
    <property type="molecule type" value="Genomic_DNA"/>
</dbReference>
<dbReference type="PANTHER" id="PTHR30273:SF2">
    <property type="entry name" value="PROTEIN FECR"/>
    <property type="match status" value="1"/>
</dbReference>
<dbReference type="InterPro" id="IPR006860">
    <property type="entry name" value="FecR"/>
</dbReference>
<dbReference type="PANTHER" id="PTHR30273">
    <property type="entry name" value="PERIPLASMIC SIGNAL SENSOR AND SIGMA FACTOR ACTIVATOR FECR-RELATED"/>
    <property type="match status" value="1"/>
</dbReference>
<dbReference type="RefSeq" id="WP_146861563.1">
    <property type="nucleotide sequence ID" value="NZ_BKAU01000002.1"/>
</dbReference>
<evidence type="ECO:0000259" key="3">
    <source>
        <dbReference type="Pfam" id="PF16344"/>
    </source>
</evidence>
<feature type="domain" description="Protein FecR C-terminal" evidence="3">
    <location>
        <begin position="318"/>
        <end position="380"/>
    </location>
</feature>
<organism evidence="4 5">
    <name type="scientific">Chitinophaga cymbidii</name>
    <dbReference type="NCBI Taxonomy" id="1096750"/>
    <lineage>
        <taxon>Bacteria</taxon>
        <taxon>Pseudomonadati</taxon>
        <taxon>Bacteroidota</taxon>
        <taxon>Chitinophagia</taxon>
        <taxon>Chitinophagales</taxon>
        <taxon>Chitinophagaceae</taxon>
        <taxon>Chitinophaga</taxon>
    </lineage>
</organism>
<dbReference type="Proteomes" id="UP000321436">
    <property type="component" value="Unassembled WGS sequence"/>
</dbReference>
<dbReference type="FunFam" id="2.60.120.1440:FF:000001">
    <property type="entry name" value="Putative anti-sigma factor"/>
    <property type="match status" value="1"/>
</dbReference>
<evidence type="ECO:0000313" key="4">
    <source>
        <dbReference type="EMBL" id="GEP96112.1"/>
    </source>
</evidence>
<evidence type="ECO:0000259" key="2">
    <source>
        <dbReference type="Pfam" id="PF04773"/>
    </source>
</evidence>
<keyword evidence="1" id="KW-0472">Membrane</keyword>
<sequence length="388" mass="42543">MNNQERIHHLIGLVLSQQADAETYEQLQALLRDDPDGQYAAEIAAVLDKTGATDLPPYDRQAWEHVVSAVLQADKPVEKTKVVKGRFRYWWAAAAVLLLIAAGSLLWPRPSERAAITAQQPVNDAPPGGSKATLTLADGSVVTLDSAGNQVLQQGNTAVRQQGGQLSYDAQGDASTISYNTLRTPRGGQFQVKLPDGTKVWLNAASSISYPTAFQGRERMVQVTGEAYFEVTKDAAMPFRVKVNELATIEVLGTNFNINAYEDEAAIYTTLLEGAVRVRKGTQSATLRPGQQAQIDAGIKVVKDADIEKAVAWKNGVFDFRNARLKDVMRELARWYDITVVYQGNVPEREFWGKMGRNLTLSQVLKGIEGTGVNFEIQDNGKKLVVLP</sequence>
<accession>A0A512RKB0</accession>
<keyword evidence="5" id="KW-1185">Reference proteome</keyword>
<dbReference type="Pfam" id="PF04773">
    <property type="entry name" value="FecR"/>
    <property type="match status" value="1"/>
</dbReference>
<dbReference type="GO" id="GO:0016989">
    <property type="term" value="F:sigma factor antagonist activity"/>
    <property type="evidence" value="ECO:0007669"/>
    <property type="project" value="TreeGrafter"/>
</dbReference>
<evidence type="ECO:0000256" key="1">
    <source>
        <dbReference type="SAM" id="Phobius"/>
    </source>
</evidence>
<dbReference type="OrthoDB" id="622631at2"/>